<organism evidence="12 13">
    <name type="scientific">Zophobas morio</name>
    <dbReference type="NCBI Taxonomy" id="2755281"/>
    <lineage>
        <taxon>Eukaryota</taxon>
        <taxon>Metazoa</taxon>
        <taxon>Ecdysozoa</taxon>
        <taxon>Arthropoda</taxon>
        <taxon>Hexapoda</taxon>
        <taxon>Insecta</taxon>
        <taxon>Pterygota</taxon>
        <taxon>Neoptera</taxon>
        <taxon>Endopterygota</taxon>
        <taxon>Coleoptera</taxon>
        <taxon>Polyphaga</taxon>
        <taxon>Cucujiformia</taxon>
        <taxon>Tenebrionidae</taxon>
        <taxon>Zophobas</taxon>
    </lineage>
</organism>
<evidence type="ECO:0000256" key="7">
    <source>
        <dbReference type="ARBA" id="ARBA00023136"/>
    </source>
</evidence>
<dbReference type="PROSITE" id="PS00216">
    <property type="entry name" value="SUGAR_TRANSPORT_1"/>
    <property type="match status" value="2"/>
</dbReference>
<evidence type="ECO:0000256" key="3">
    <source>
        <dbReference type="ARBA" id="ARBA00022475"/>
    </source>
</evidence>
<feature type="transmembrane region" description="Helical" evidence="10">
    <location>
        <begin position="58"/>
        <end position="77"/>
    </location>
</feature>
<feature type="transmembrane region" description="Helical" evidence="10">
    <location>
        <begin position="291"/>
        <end position="315"/>
    </location>
</feature>
<dbReference type="GO" id="GO:0022857">
    <property type="term" value="F:transmembrane transporter activity"/>
    <property type="evidence" value="ECO:0007669"/>
    <property type="project" value="InterPro"/>
</dbReference>
<feature type="transmembrane region" description="Helical" evidence="10">
    <location>
        <begin position="390"/>
        <end position="410"/>
    </location>
</feature>
<gene>
    <name evidence="12" type="ORF">Zmor_010431</name>
</gene>
<comment type="caution">
    <text evidence="12">The sequence shown here is derived from an EMBL/GenBank/DDBJ whole genome shotgun (WGS) entry which is preliminary data.</text>
</comment>
<dbReference type="InterPro" id="IPR005829">
    <property type="entry name" value="Sugar_transporter_CS"/>
</dbReference>
<dbReference type="InterPro" id="IPR050549">
    <property type="entry name" value="MFS_Trehalose_Transporter"/>
</dbReference>
<reference evidence="12" key="1">
    <citation type="journal article" date="2023" name="G3 (Bethesda)">
        <title>Whole genome assemblies of Zophobas morio and Tenebrio molitor.</title>
        <authorList>
            <person name="Kaur S."/>
            <person name="Stinson S.A."/>
            <person name="diCenzo G.C."/>
        </authorList>
    </citation>
    <scope>NUCLEOTIDE SEQUENCE</scope>
    <source>
        <strain evidence="12">QUZm001</strain>
    </source>
</reference>
<feature type="transmembrane region" description="Helical" evidence="10">
    <location>
        <begin position="145"/>
        <end position="164"/>
    </location>
</feature>
<dbReference type="PRINTS" id="PR00171">
    <property type="entry name" value="SUGRTRNSPORT"/>
</dbReference>
<feature type="transmembrane region" description="Helical" evidence="10">
    <location>
        <begin position="258"/>
        <end position="279"/>
    </location>
</feature>
<dbReference type="NCBIfam" id="TIGR00879">
    <property type="entry name" value="SP"/>
    <property type="match status" value="1"/>
</dbReference>
<comment type="subcellular location">
    <subcellularLocation>
        <location evidence="1">Cell membrane</location>
        <topology evidence="1">Multi-pass membrane protein</topology>
    </subcellularLocation>
</comment>
<keyword evidence="6 10" id="KW-1133">Transmembrane helix</keyword>
<evidence type="ECO:0000256" key="9">
    <source>
        <dbReference type="RuleBase" id="RU003346"/>
    </source>
</evidence>
<keyword evidence="8" id="KW-0325">Glycoprotein</keyword>
<comment type="similarity">
    <text evidence="9">Belongs to the major facilitator superfamily. Sugar transporter (TC 2.A.1.1) family.</text>
</comment>
<dbReference type="FunFam" id="1.20.1250.20:FF:000218">
    <property type="entry name" value="facilitated trehalose transporter Tret1"/>
    <property type="match status" value="1"/>
</dbReference>
<evidence type="ECO:0000256" key="5">
    <source>
        <dbReference type="ARBA" id="ARBA00022692"/>
    </source>
</evidence>
<evidence type="ECO:0000259" key="11">
    <source>
        <dbReference type="PROSITE" id="PS50850"/>
    </source>
</evidence>
<feature type="transmembrane region" description="Helical" evidence="10">
    <location>
        <begin position="416"/>
        <end position="441"/>
    </location>
</feature>
<dbReference type="Proteomes" id="UP001168821">
    <property type="component" value="Unassembled WGS sequence"/>
</dbReference>
<dbReference type="SUPFAM" id="SSF103473">
    <property type="entry name" value="MFS general substrate transporter"/>
    <property type="match status" value="1"/>
</dbReference>
<proteinExistence type="inferred from homology"/>
<feature type="transmembrane region" description="Helical" evidence="10">
    <location>
        <begin position="170"/>
        <end position="192"/>
    </location>
</feature>
<evidence type="ECO:0000313" key="13">
    <source>
        <dbReference type="Proteomes" id="UP001168821"/>
    </source>
</evidence>
<dbReference type="PANTHER" id="PTHR48021">
    <property type="match status" value="1"/>
</dbReference>
<keyword evidence="7 10" id="KW-0472">Membrane</keyword>
<feature type="transmembrane region" description="Helical" evidence="10">
    <location>
        <begin position="9"/>
        <end position="31"/>
    </location>
</feature>
<feature type="transmembrane region" description="Helical" evidence="10">
    <location>
        <begin position="112"/>
        <end position="133"/>
    </location>
</feature>
<dbReference type="InterPro" id="IPR020846">
    <property type="entry name" value="MFS_dom"/>
</dbReference>
<evidence type="ECO:0000313" key="12">
    <source>
        <dbReference type="EMBL" id="KAJ3658706.1"/>
    </source>
</evidence>
<dbReference type="PROSITE" id="PS50850">
    <property type="entry name" value="MFS"/>
    <property type="match status" value="1"/>
</dbReference>
<dbReference type="Pfam" id="PF00083">
    <property type="entry name" value="Sugar_tr"/>
    <property type="match status" value="1"/>
</dbReference>
<evidence type="ECO:0000256" key="2">
    <source>
        <dbReference type="ARBA" id="ARBA00022448"/>
    </source>
</evidence>
<feature type="transmembrane region" description="Helical" evidence="10">
    <location>
        <begin position="354"/>
        <end position="378"/>
    </location>
</feature>
<dbReference type="PANTHER" id="PTHR48021:SF47">
    <property type="entry name" value="GH17672P"/>
    <property type="match status" value="1"/>
</dbReference>
<sequence length="460" mass="50062">MQPTKTNIFLYLVAILVNLLSFSIGVSITWITSVIPKVDGSTITDDNPFGRLLTASEISWIAGFLPLGAAIGPLAVGKISDKIGRKKSLLILGCVNILSLVITVFAKQTVLFYISRFLAGVVLGSSYSVIPVFMAEISENHNRGALGCSVGIFVAIGMNFALVAGPYLSISVYSLLCISPLLIFVPGFFILSPETPWYLAARNDEKRLTKSLLKLRNKTVEEIHLEMTSILEVVVENETAAKAGVRDLCTNNTLRKSLLICLVIICLQQCGGIAAVLIYMPKIFEAAKTNLAPEICAIIVGVFQVFGTIVSSVVVDRLGRRILLLVSSVFTCLTLVTLGLYFRLNLSDVVWLSWLPLFSLVVYIFTFNVGLGPVPWVVMSELFPSNFTSIAAALTSSTCFMNTFIVTVTFPYLSTFLGMANCFFLFTVVTICGAIFIYMVLPETKGKSLQEIQKLLGSCG</sequence>
<keyword evidence="13" id="KW-1185">Reference proteome</keyword>
<dbReference type="InterPro" id="IPR003663">
    <property type="entry name" value="Sugar/inositol_transpt"/>
</dbReference>
<dbReference type="AlphaFoldDB" id="A0AA38IRV3"/>
<protein>
    <recommendedName>
        <fullName evidence="11">Major facilitator superfamily (MFS) profile domain-containing protein</fullName>
    </recommendedName>
</protein>
<evidence type="ECO:0000256" key="10">
    <source>
        <dbReference type="SAM" id="Phobius"/>
    </source>
</evidence>
<keyword evidence="2 9" id="KW-0813">Transport</keyword>
<dbReference type="InterPro" id="IPR005828">
    <property type="entry name" value="MFS_sugar_transport-like"/>
</dbReference>
<keyword evidence="5 10" id="KW-0812">Transmembrane</keyword>
<evidence type="ECO:0000256" key="4">
    <source>
        <dbReference type="ARBA" id="ARBA00022597"/>
    </source>
</evidence>
<keyword evidence="3" id="KW-1003">Cell membrane</keyword>
<dbReference type="EMBL" id="JALNTZ010000003">
    <property type="protein sequence ID" value="KAJ3658706.1"/>
    <property type="molecule type" value="Genomic_DNA"/>
</dbReference>
<keyword evidence="4" id="KW-0762">Sugar transport</keyword>
<accession>A0AA38IRV3</accession>
<feature type="transmembrane region" description="Helical" evidence="10">
    <location>
        <begin position="89"/>
        <end position="106"/>
    </location>
</feature>
<feature type="domain" description="Major facilitator superfamily (MFS) profile" evidence="11">
    <location>
        <begin position="13"/>
        <end position="445"/>
    </location>
</feature>
<evidence type="ECO:0000256" key="8">
    <source>
        <dbReference type="ARBA" id="ARBA00023180"/>
    </source>
</evidence>
<name>A0AA38IRV3_9CUCU</name>
<evidence type="ECO:0000256" key="1">
    <source>
        <dbReference type="ARBA" id="ARBA00004651"/>
    </source>
</evidence>
<dbReference type="InterPro" id="IPR036259">
    <property type="entry name" value="MFS_trans_sf"/>
</dbReference>
<evidence type="ECO:0000256" key="6">
    <source>
        <dbReference type="ARBA" id="ARBA00022989"/>
    </source>
</evidence>
<feature type="transmembrane region" description="Helical" evidence="10">
    <location>
        <begin position="322"/>
        <end position="342"/>
    </location>
</feature>
<dbReference type="GO" id="GO:0005886">
    <property type="term" value="C:plasma membrane"/>
    <property type="evidence" value="ECO:0007669"/>
    <property type="project" value="UniProtKB-SubCell"/>
</dbReference>
<dbReference type="Gene3D" id="1.20.1250.20">
    <property type="entry name" value="MFS general substrate transporter like domains"/>
    <property type="match status" value="1"/>
</dbReference>